<feature type="compositionally biased region" description="Gly residues" evidence="3">
    <location>
        <begin position="60"/>
        <end position="71"/>
    </location>
</feature>
<dbReference type="SUPFAM" id="SSF54928">
    <property type="entry name" value="RNA-binding domain, RBD"/>
    <property type="match status" value="2"/>
</dbReference>
<keyword evidence="6" id="KW-1185">Reference proteome</keyword>
<dbReference type="STRING" id="1806994.A0A507C2L9"/>
<evidence type="ECO:0000256" key="2">
    <source>
        <dbReference type="PROSITE-ProRule" id="PRU00176"/>
    </source>
</evidence>
<evidence type="ECO:0000259" key="4">
    <source>
        <dbReference type="PROSITE" id="PS50102"/>
    </source>
</evidence>
<feature type="region of interest" description="Disordered" evidence="3">
    <location>
        <begin position="572"/>
        <end position="705"/>
    </location>
</feature>
<feature type="region of interest" description="Disordered" evidence="3">
    <location>
        <begin position="431"/>
        <end position="459"/>
    </location>
</feature>
<reference evidence="5 6" key="1">
    <citation type="journal article" date="2019" name="Sci. Rep.">
        <title>Comparative genomics of chytrid fungi reveal insights into the obligate biotrophic and pathogenic lifestyle of Synchytrium endobioticum.</title>
        <authorList>
            <person name="van de Vossenberg B.T.L.H."/>
            <person name="Warris S."/>
            <person name="Nguyen H.D.T."/>
            <person name="van Gent-Pelzer M.P.E."/>
            <person name="Joly D.L."/>
            <person name="van de Geest H.C."/>
            <person name="Bonants P.J.M."/>
            <person name="Smith D.S."/>
            <person name="Levesque C.A."/>
            <person name="van der Lee T.A.J."/>
        </authorList>
    </citation>
    <scope>NUCLEOTIDE SEQUENCE [LARGE SCALE GENOMIC DNA]</scope>
    <source>
        <strain evidence="5 6">JEL517</strain>
    </source>
</reference>
<gene>
    <name evidence="5" type="ORF">SmJEL517_g04662</name>
</gene>
<dbReference type="PANTHER" id="PTHR23236">
    <property type="entry name" value="EUKARYOTIC TRANSLATION INITIATION FACTOR 4B/4H"/>
    <property type="match status" value="1"/>
</dbReference>
<feature type="compositionally biased region" description="Basic and acidic residues" evidence="3">
    <location>
        <begin position="157"/>
        <end position="170"/>
    </location>
</feature>
<dbReference type="AlphaFoldDB" id="A0A507C2L9"/>
<evidence type="ECO:0000256" key="3">
    <source>
        <dbReference type="SAM" id="MobiDB-lite"/>
    </source>
</evidence>
<dbReference type="SMART" id="SM00360">
    <property type="entry name" value="RRM"/>
    <property type="match status" value="2"/>
</dbReference>
<comment type="caution">
    <text evidence="5">The sequence shown here is derived from an EMBL/GenBank/DDBJ whole genome shotgun (WGS) entry which is preliminary data.</text>
</comment>
<protein>
    <recommendedName>
        <fullName evidence="4">RRM domain-containing protein</fullName>
    </recommendedName>
</protein>
<feature type="region of interest" description="Disordered" evidence="3">
    <location>
        <begin position="255"/>
        <end position="345"/>
    </location>
</feature>
<dbReference type="InterPro" id="IPR012677">
    <property type="entry name" value="Nucleotide-bd_a/b_plait_sf"/>
</dbReference>
<dbReference type="OrthoDB" id="48651at2759"/>
<organism evidence="5 6">
    <name type="scientific">Synchytrium microbalum</name>
    <dbReference type="NCBI Taxonomy" id="1806994"/>
    <lineage>
        <taxon>Eukaryota</taxon>
        <taxon>Fungi</taxon>
        <taxon>Fungi incertae sedis</taxon>
        <taxon>Chytridiomycota</taxon>
        <taxon>Chytridiomycota incertae sedis</taxon>
        <taxon>Chytridiomycetes</taxon>
        <taxon>Synchytriales</taxon>
        <taxon>Synchytriaceae</taxon>
        <taxon>Synchytrium</taxon>
    </lineage>
</organism>
<feature type="compositionally biased region" description="Basic and acidic residues" evidence="3">
    <location>
        <begin position="289"/>
        <end position="301"/>
    </location>
</feature>
<dbReference type="Pfam" id="PF00076">
    <property type="entry name" value="RRM_1"/>
    <property type="match status" value="2"/>
</dbReference>
<feature type="compositionally biased region" description="Basic and acidic residues" evidence="3">
    <location>
        <begin position="86"/>
        <end position="103"/>
    </location>
</feature>
<dbReference type="CDD" id="cd00590">
    <property type="entry name" value="RRM_SF"/>
    <property type="match status" value="1"/>
</dbReference>
<dbReference type="PROSITE" id="PS50102">
    <property type="entry name" value="RRM"/>
    <property type="match status" value="2"/>
</dbReference>
<feature type="domain" description="RRM" evidence="4">
    <location>
        <begin position="180"/>
        <end position="255"/>
    </location>
</feature>
<evidence type="ECO:0000313" key="5">
    <source>
        <dbReference type="EMBL" id="TPX32196.1"/>
    </source>
</evidence>
<proteinExistence type="predicted"/>
<name>A0A507C2L9_9FUNG</name>
<feature type="region of interest" description="Disordered" evidence="3">
    <location>
        <begin position="368"/>
        <end position="416"/>
    </location>
</feature>
<dbReference type="EMBL" id="QEAO01000033">
    <property type="protein sequence ID" value="TPX32196.1"/>
    <property type="molecule type" value="Genomic_DNA"/>
</dbReference>
<dbReference type="RefSeq" id="XP_031023446.1">
    <property type="nucleotide sequence ID" value="XM_031170590.1"/>
</dbReference>
<evidence type="ECO:0000256" key="1">
    <source>
        <dbReference type="ARBA" id="ARBA00022884"/>
    </source>
</evidence>
<feature type="compositionally biased region" description="Polar residues" evidence="3">
    <location>
        <begin position="434"/>
        <end position="443"/>
    </location>
</feature>
<feature type="compositionally biased region" description="Basic and acidic residues" evidence="3">
    <location>
        <begin position="450"/>
        <end position="459"/>
    </location>
</feature>
<feature type="compositionally biased region" description="Low complexity" evidence="3">
    <location>
        <begin position="654"/>
        <end position="670"/>
    </location>
</feature>
<feature type="compositionally biased region" description="Basic and acidic residues" evidence="3">
    <location>
        <begin position="572"/>
        <end position="583"/>
    </location>
</feature>
<keyword evidence="1 2" id="KW-0694">RNA-binding</keyword>
<evidence type="ECO:0000313" key="6">
    <source>
        <dbReference type="Proteomes" id="UP000319731"/>
    </source>
</evidence>
<dbReference type="Gene3D" id="3.30.70.330">
    <property type="match status" value="2"/>
</dbReference>
<accession>A0A507C2L9</accession>
<feature type="domain" description="RRM" evidence="4">
    <location>
        <begin position="500"/>
        <end position="582"/>
    </location>
</feature>
<dbReference type="PANTHER" id="PTHR23236:SF11">
    <property type="entry name" value="EUKARYOTIC TRANSLATION INITIATION FACTOR 4H"/>
    <property type="match status" value="1"/>
</dbReference>
<dbReference type="GeneID" id="42005887"/>
<dbReference type="InterPro" id="IPR000504">
    <property type="entry name" value="RRM_dom"/>
</dbReference>
<dbReference type="InterPro" id="IPR035979">
    <property type="entry name" value="RBD_domain_sf"/>
</dbReference>
<feature type="region of interest" description="Disordered" evidence="3">
    <location>
        <begin position="1"/>
        <end position="179"/>
    </location>
</feature>
<feature type="compositionally biased region" description="Gly residues" evidence="3">
    <location>
        <begin position="633"/>
        <end position="642"/>
    </location>
</feature>
<feature type="compositionally biased region" description="Basic and acidic residues" evidence="3">
    <location>
        <begin position="309"/>
        <end position="319"/>
    </location>
</feature>
<dbReference type="Proteomes" id="UP000319731">
    <property type="component" value="Unassembled WGS sequence"/>
</dbReference>
<dbReference type="GO" id="GO:0003723">
    <property type="term" value="F:RNA binding"/>
    <property type="evidence" value="ECO:0007669"/>
    <property type="project" value="UniProtKB-UniRule"/>
</dbReference>
<sequence>MADATKKTAKPKKMTLQELHASEEFSSWADDVPDLPTAPSRDPDAAQGGRPQRGAFGDNRSGGGFGGGGGGFDRDRGSGGGGAFGSRDRGDRGDREDRGERIPRGPMPSDSNEWRGQRAAGGTSVFENRRQPPSSSSYEQRDSRQPRSTFGSSGGGGDRDRAPPRQERTGPRVFPSRPPFTAYIGNLSFDCTEEAIADFFSGLNISSIRLLKGEDGRLKGFAYIEFGDLESLENSMNADGFEFLGRNVRMDVAESKDTGRDVPSSGWRDTARPVVGPPPARESAFGGDRPAREQREPREPRAAAPRPASPDKVEREIPKERHRLVLKPREAPTPADHSPITPDVSDVYQKSAKSNPFGAAKAIDVVEADKKVEERRKHREEEAKKAKEVEDAAKKVADEKKKADDVSRREKETQKKAEAFSYAAAAADVAAVGSGSTESSNGPSAADLKAAAKAEAEAERTDNLVFATASEADRKRKDNLVSATAPAGDRKPREIEFDPMSIFIRNIPDGLPLHELARLFEDYGHVKHADIIADKGFGFVVFAEKESAAKVIGMTFTLDSPNGEKVELKAEARRLQAPRDSHRARGGHPTGVRPQSGASARPATAASHDSESAPASTSWRRPAANDDGSSRARGGGARGRGGPVSSDRGRGAPASRGGYAASTGRGAAAAPKVNGQKPHEPAAPILVEQPAAVPTKNIYDLLSED</sequence>